<sequence length="388" mass="43589">MPVAVAHPPSIPPVLKQQRELTSGQHEPVEELLQPYTAFPKQVTGPTVWTREELVGEKGEARWKYHWTPELVKELEESYESWKAKGETLPSISKETFPLTSNVREFLAKIRAAVVDGIGLALIKGLPVTEWPIEKTSAIYLAIGTSFGVTVSQNAKGHILGHVKDIGNDPTQIHKIRIYSTAARQFFHTDGSDLVGLLCLARAKEGGESDVVSAHHLWNVLQARRPDVAELLTKPNWYFDRKGEKSDGQNDWVKKAVYYYHDNKLISDYDPYFVKSIGRLVEAGLIPGHSPEQLEAIQVLEDIAQELALHMILEVGDIQFVADSHVFHARTAYVDYPPPHPRRHLLRLWLSTPTSEGGWKRPFPDSEARKRGGVQVNQNPETCPLDAE</sequence>
<comment type="caution">
    <text evidence="5">The sequence shown here is derived from an EMBL/GenBank/DDBJ whole genome shotgun (WGS) entry which is preliminary data.</text>
</comment>
<feature type="domain" description="TauD/TfdA-like" evidence="4">
    <location>
        <begin position="90"/>
        <end position="349"/>
    </location>
</feature>
<dbReference type="AlphaFoldDB" id="A0AAD9CY16"/>
<evidence type="ECO:0000259" key="4">
    <source>
        <dbReference type="Pfam" id="PF02668"/>
    </source>
</evidence>
<accession>A0AAD9CY16</accession>
<dbReference type="EMBL" id="JAODAN010000006">
    <property type="protein sequence ID" value="KAK1923645.1"/>
    <property type="molecule type" value="Genomic_DNA"/>
</dbReference>
<dbReference type="InterPro" id="IPR003819">
    <property type="entry name" value="TauD/TfdA-like"/>
</dbReference>
<keyword evidence="6" id="KW-1185">Reference proteome</keyword>
<dbReference type="Gene3D" id="3.60.130.10">
    <property type="entry name" value="Clavaminate synthase-like"/>
    <property type="match status" value="1"/>
</dbReference>
<protein>
    <recommendedName>
        <fullName evidence="4">TauD/TfdA-like domain-containing protein</fullName>
    </recommendedName>
</protein>
<dbReference type="Proteomes" id="UP001182556">
    <property type="component" value="Unassembled WGS sequence"/>
</dbReference>
<dbReference type="GO" id="GO:0017000">
    <property type="term" value="P:antibiotic biosynthetic process"/>
    <property type="evidence" value="ECO:0007669"/>
    <property type="project" value="UniProtKB-KW"/>
</dbReference>
<feature type="region of interest" description="Disordered" evidence="3">
    <location>
        <begin position="354"/>
        <end position="388"/>
    </location>
</feature>
<feature type="region of interest" description="Disordered" evidence="3">
    <location>
        <begin position="1"/>
        <end position="24"/>
    </location>
</feature>
<evidence type="ECO:0000313" key="5">
    <source>
        <dbReference type="EMBL" id="KAK1923645.1"/>
    </source>
</evidence>
<evidence type="ECO:0000256" key="3">
    <source>
        <dbReference type="SAM" id="MobiDB-lite"/>
    </source>
</evidence>
<dbReference type="PANTHER" id="PTHR10696:SF56">
    <property type="entry name" value="TAUD_TFDA-LIKE DOMAIN-CONTAINING PROTEIN"/>
    <property type="match status" value="1"/>
</dbReference>
<evidence type="ECO:0000313" key="6">
    <source>
        <dbReference type="Proteomes" id="UP001182556"/>
    </source>
</evidence>
<reference evidence="5" key="1">
    <citation type="submission" date="2023-02" db="EMBL/GenBank/DDBJ databases">
        <title>Identification and recombinant expression of a fungal hydrolase from Papiliotrema laurentii that hydrolyzes apple cutin and clears colloidal polyester polyurethane.</title>
        <authorList>
            <consortium name="DOE Joint Genome Institute"/>
            <person name="Roman V.A."/>
            <person name="Bojanowski C."/>
            <person name="Crable B.R."/>
            <person name="Wagner D.N."/>
            <person name="Hung C.S."/>
            <person name="Nadeau L.J."/>
            <person name="Schratz L."/>
            <person name="Haridas S."/>
            <person name="Pangilinan J."/>
            <person name="Lipzen A."/>
            <person name="Na H."/>
            <person name="Yan M."/>
            <person name="Ng V."/>
            <person name="Grigoriev I.V."/>
            <person name="Spatafora J.W."/>
            <person name="Barlow D."/>
            <person name="Biffinger J."/>
            <person name="Kelley-Loughnane N."/>
            <person name="Varaljay V.A."/>
            <person name="Crookes-Goodson W.J."/>
        </authorList>
    </citation>
    <scope>NUCLEOTIDE SEQUENCE</scope>
    <source>
        <strain evidence="5">5307AH</strain>
    </source>
</reference>
<evidence type="ECO:0000256" key="1">
    <source>
        <dbReference type="ARBA" id="ARBA00023002"/>
    </source>
</evidence>
<organism evidence="5 6">
    <name type="scientific">Papiliotrema laurentii</name>
    <name type="common">Cryptococcus laurentii</name>
    <dbReference type="NCBI Taxonomy" id="5418"/>
    <lineage>
        <taxon>Eukaryota</taxon>
        <taxon>Fungi</taxon>
        <taxon>Dikarya</taxon>
        <taxon>Basidiomycota</taxon>
        <taxon>Agaricomycotina</taxon>
        <taxon>Tremellomycetes</taxon>
        <taxon>Tremellales</taxon>
        <taxon>Rhynchogastremaceae</taxon>
        <taxon>Papiliotrema</taxon>
    </lineage>
</organism>
<dbReference type="GO" id="GO:0016491">
    <property type="term" value="F:oxidoreductase activity"/>
    <property type="evidence" value="ECO:0007669"/>
    <property type="project" value="UniProtKB-KW"/>
</dbReference>
<dbReference type="InterPro" id="IPR050411">
    <property type="entry name" value="AlphaKG_dependent_hydroxylases"/>
</dbReference>
<name>A0AAD9CY16_PAPLA</name>
<dbReference type="PANTHER" id="PTHR10696">
    <property type="entry name" value="GAMMA-BUTYROBETAINE HYDROXYLASE-RELATED"/>
    <property type="match status" value="1"/>
</dbReference>
<proteinExistence type="predicted"/>
<dbReference type="Pfam" id="PF02668">
    <property type="entry name" value="TauD"/>
    <property type="match status" value="1"/>
</dbReference>
<keyword evidence="1" id="KW-0560">Oxidoreductase</keyword>
<feature type="compositionally biased region" description="Basic and acidic residues" evidence="3">
    <location>
        <begin position="358"/>
        <end position="370"/>
    </location>
</feature>
<dbReference type="InterPro" id="IPR042098">
    <property type="entry name" value="TauD-like_sf"/>
</dbReference>
<gene>
    <name evidence="5" type="ORF">DB88DRAFT_540840</name>
</gene>
<evidence type="ECO:0000256" key="2">
    <source>
        <dbReference type="ARBA" id="ARBA00023194"/>
    </source>
</evidence>
<dbReference type="SUPFAM" id="SSF51197">
    <property type="entry name" value="Clavaminate synthase-like"/>
    <property type="match status" value="1"/>
</dbReference>
<keyword evidence="2" id="KW-0045">Antibiotic biosynthesis</keyword>